<dbReference type="Proteomes" id="UP001597304">
    <property type="component" value="Unassembled WGS sequence"/>
</dbReference>
<dbReference type="EMBL" id="JBHUEJ010000011">
    <property type="protein sequence ID" value="MFD1709914.1"/>
    <property type="molecule type" value="Genomic_DNA"/>
</dbReference>
<feature type="region of interest" description="Disordered" evidence="7">
    <location>
        <begin position="1"/>
        <end position="32"/>
    </location>
</feature>
<dbReference type="RefSeq" id="WP_147914021.1">
    <property type="nucleotide sequence ID" value="NZ_JBHUEJ010000011.1"/>
</dbReference>
<keyword evidence="3" id="KW-1003">Cell membrane</keyword>
<evidence type="ECO:0000256" key="2">
    <source>
        <dbReference type="ARBA" id="ARBA00022448"/>
    </source>
</evidence>
<dbReference type="InterPro" id="IPR003593">
    <property type="entry name" value="AAA+_ATPase"/>
</dbReference>
<dbReference type="Gene3D" id="3.40.50.300">
    <property type="entry name" value="P-loop containing nucleotide triphosphate hydrolases"/>
    <property type="match status" value="1"/>
</dbReference>
<dbReference type="InterPro" id="IPR003439">
    <property type="entry name" value="ABC_transporter-like_ATP-bd"/>
</dbReference>
<organism evidence="9 10">
    <name type="scientific">Ottowia flava</name>
    <dbReference type="NCBI Taxonomy" id="2675430"/>
    <lineage>
        <taxon>Bacteria</taxon>
        <taxon>Pseudomonadati</taxon>
        <taxon>Pseudomonadota</taxon>
        <taxon>Betaproteobacteria</taxon>
        <taxon>Burkholderiales</taxon>
        <taxon>Comamonadaceae</taxon>
        <taxon>Ottowia</taxon>
    </lineage>
</organism>
<comment type="caution">
    <text evidence="9">The sequence shown here is derived from an EMBL/GenBank/DDBJ whole genome shotgun (WGS) entry which is preliminary data.</text>
</comment>
<keyword evidence="6" id="KW-0029">Amino-acid transport</keyword>
<dbReference type="PANTHER" id="PTHR43820">
    <property type="entry name" value="HIGH-AFFINITY BRANCHED-CHAIN AMINO ACID TRANSPORT ATP-BINDING PROTEIN LIVF"/>
    <property type="match status" value="1"/>
</dbReference>
<evidence type="ECO:0000313" key="9">
    <source>
        <dbReference type="EMBL" id="MFD1709914.1"/>
    </source>
</evidence>
<protein>
    <submittedName>
        <fullName evidence="9">ABC transporter ATP-binding protein</fullName>
    </submittedName>
</protein>
<gene>
    <name evidence="9" type="ORF">ACFSF0_04810</name>
</gene>
<evidence type="ECO:0000256" key="1">
    <source>
        <dbReference type="ARBA" id="ARBA00005417"/>
    </source>
</evidence>
<evidence type="ECO:0000256" key="4">
    <source>
        <dbReference type="ARBA" id="ARBA00022741"/>
    </source>
</evidence>
<dbReference type="InterPro" id="IPR052156">
    <property type="entry name" value="BCAA_Transport_ATP-bd_LivF"/>
</dbReference>
<sequence>MATQSNANLADDPNDPLAPRSQNRAPTQRHGHDPNLLIHAIDLHSYYGASHILKGVNFMVRRGETIGLMGRNGMGKSTLLKSIMGLVKPRRGGVLVMGKPMTGRAPYEIAQLGVAYVPEGRGIFGNLSVVENLKMAARPGTRGQRDWTYDRVLETFPRLKERLNHGGQQLSGGEQQMLTIGRALMTNPDVLILDEATEGLAPLIAREIWRICDVIRDSGISSVIVDKNWKHVTQVTDRNVILVKGEVVFEGTSAALIEQPQLLTQHLGV</sequence>
<dbReference type="SUPFAM" id="SSF52540">
    <property type="entry name" value="P-loop containing nucleoside triphosphate hydrolases"/>
    <property type="match status" value="1"/>
</dbReference>
<evidence type="ECO:0000256" key="6">
    <source>
        <dbReference type="ARBA" id="ARBA00022970"/>
    </source>
</evidence>
<keyword evidence="3" id="KW-0472">Membrane</keyword>
<dbReference type="SMART" id="SM00382">
    <property type="entry name" value="AAA"/>
    <property type="match status" value="1"/>
</dbReference>
<dbReference type="PROSITE" id="PS50893">
    <property type="entry name" value="ABC_TRANSPORTER_2"/>
    <property type="match status" value="1"/>
</dbReference>
<name>A0ABW4KRU2_9BURK</name>
<keyword evidence="4" id="KW-0547">Nucleotide-binding</keyword>
<accession>A0ABW4KRU2</accession>
<dbReference type="CDD" id="cd03224">
    <property type="entry name" value="ABC_TM1139_LivF_branched"/>
    <property type="match status" value="1"/>
</dbReference>
<evidence type="ECO:0000259" key="8">
    <source>
        <dbReference type="PROSITE" id="PS50893"/>
    </source>
</evidence>
<evidence type="ECO:0000256" key="7">
    <source>
        <dbReference type="SAM" id="MobiDB-lite"/>
    </source>
</evidence>
<evidence type="ECO:0000313" key="10">
    <source>
        <dbReference type="Proteomes" id="UP001597304"/>
    </source>
</evidence>
<proteinExistence type="inferred from homology"/>
<dbReference type="PANTHER" id="PTHR43820:SF2">
    <property type="entry name" value="ABC TRANSPORTER ATP-BINDING PROTEIN"/>
    <property type="match status" value="1"/>
</dbReference>
<dbReference type="GO" id="GO:0005524">
    <property type="term" value="F:ATP binding"/>
    <property type="evidence" value="ECO:0007669"/>
    <property type="project" value="UniProtKB-KW"/>
</dbReference>
<evidence type="ECO:0000256" key="3">
    <source>
        <dbReference type="ARBA" id="ARBA00022475"/>
    </source>
</evidence>
<keyword evidence="10" id="KW-1185">Reference proteome</keyword>
<dbReference type="PROSITE" id="PS00211">
    <property type="entry name" value="ABC_TRANSPORTER_1"/>
    <property type="match status" value="1"/>
</dbReference>
<reference evidence="10" key="1">
    <citation type="journal article" date="2019" name="Int. J. Syst. Evol. Microbiol.">
        <title>The Global Catalogue of Microorganisms (GCM) 10K type strain sequencing project: providing services to taxonomists for standard genome sequencing and annotation.</title>
        <authorList>
            <consortium name="The Broad Institute Genomics Platform"/>
            <consortium name="The Broad Institute Genome Sequencing Center for Infectious Disease"/>
            <person name="Wu L."/>
            <person name="Ma J."/>
        </authorList>
    </citation>
    <scope>NUCLEOTIDE SEQUENCE [LARGE SCALE GENOMIC DNA]</scope>
    <source>
        <strain evidence="10">LMG 29247</strain>
    </source>
</reference>
<keyword evidence="2" id="KW-0813">Transport</keyword>
<feature type="domain" description="ABC transporter" evidence="8">
    <location>
        <begin position="38"/>
        <end position="269"/>
    </location>
</feature>
<evidence type="ECO:0000256" key="5">
    <source>
        <dbReference type="ARBA" id="ARBA00022840"/>
    </source>
</evidence>
<dbReference type="Pfam" id="PF00005">
    <property type="entry name" value="ABC_tran"/>
    <property type="match status" value="1"/>
</dbReference>
<dbReference type="InterPro" id="IPR027417">
    <property type="entry name" value="P-loop_NTPase"/>
</dbReference>
<keyword evidence="5 9" id="KW-0067">ATP-binding</keyword>
<dbReference type="InterPro" id="IPR017871">
    <property type="entry name" value="ABC_transporter-like_CS"/>
</dbReference>
<comment type="similarity">
    <text evidence="1">Belongs to the ABC transporter superfamily.</text>
</comment>